<protein>
    <submittedName>
        <fullName evidence="3">DUF443 family protein</fullName>
    </submittedName>
</protein>
<dbReference type="Pfam" id="PF04276">
    <property type="entry name" value="DUF443"/>
    <property type="match status" value="1"/>
</dbReference>
<gene>
    <name evidence="3" type="ORF">FEI14_07805</name>
    <name evidence="2" type="ORF">FEI15_01370</name>
</gene>
<feature type="transmembrane region" description="Helical" evidence="1">
    <location>
        <begin position="78"/>
        <end position="96"/>
    </location>
</feature>
<evidence type="ECO:0000313" key="5">
    <source>
        <dbReference type="Proteomes" id="UP000309885"/>
    </source>
</evidence>
<evidence type="ECO:0000313" key="2">
    <source>
        <dbReference type="EMBL" id="TLF41887.1"/>
    </source>
</evidence>
<dbReference type="Proteomes" id="UP000307781">
    <property type="component" value="Unassembled WGS sequence"/>
</dbReference>
<keyword evidence="1" id="KW-0812">Transmembrane</keyword>
<reference evidence="4 5" key="1">
    <citation type="submission" date="2019-05" db="EMBL/GenBank/DDBJ databases">
        <title>Genome-based reclassification of Lactobacillus casei as Lactobacillus casei subsp. casei. subsp.nov., description of Lactobacillus casei subsp. zeae subsp. nov., and emended description of Lactobacillus casei.</title>
        <authorList>
            <person name="Huang C.-H."/>
        </authorList>
    </citation>
    <scope>NUCLEOTIDE SEQUENCE [LARGE SCALE GENOMIC DNA]</scope>
    <source>
        <strain evidence="2 5">CRBIP24.44</strain>
        <strain evidence="3 4">CRBIP24.58</strain>
    </source>
</reference>
<accession>A0A5R8LXT0</accession>
<name>A0A5R8LXT0_LACZE</name>
<dbReference type="Proteomes" id="UP000309885">
    <property type="component" value="Unassembled WGS sequence"/>
</dbReference>
<feature type="transmembrane region" description="Helical" evidence="1">
    <location>
        <begin position="108"/>
        <end position="125"/>
    </location>
</feature>
<evidence type="ECO:0000313" key="4">
    <source>
        <dbReference type="Proteomes" id="UP000307781"/>
    </source>
</evidence>
<evidence type="ECO:0000313" key="3">
    <source>
        <dbReference type="EMBL" id="TLF42182.1"/>
    </source>
</evidence>
<sequence length="218" mass="25458">MYKDVNALEATIRNLVGNYRYKVAELPDNTGYLIDLEAKAQDWLSPFGDGYVKRKSYPLKKEQLDKLKLEDPNPTPRTIVTGVPIIVTITIGYDFIRQYLTFDISKNLRMTILGFILLLLVFVKVKLMTSRRERMESLIGRLEEPRNIRFQLKQINPRIFFIKLVAFIISIGSTVFLTLLLIYLDFDLLTLILYATFSFFSLNLSLISFAINKKYYFR</sequence>
<feature type="transmembrane region" description="Helical" evidence="1">
    <location>
        <begin position="188"/>
        <end position="211"/>
    </location>
</feature>
<dbReference type="EMBL" id="VBWO01000001">
    <property type="protein sequence ID" value="TLF41887.1"/>
    <property type="molecule type" value="Genomic_DNA"/>
</dbReference>
<feature type="transmembrane region" description="Helical" evidence="1">
    <location>
        <begin position="159"/>
        <end position="182"/>
    </location>
</feature>
<dbReference type="AlphaFoldDB" id="A0A5R8LXT0"/>
<dbReference type="EMBL" id="VBWN01000004">
    <property type="protein sequence ID" value="TLF42182.1"/>
    <property type="molecule type" value="Genomic_DNA"/>
</dbReference>
<evidence type="ECO:0000256" key="1">
    <source>
        <dbReference type="SAM" id="Phobius"/>
    </source>
</evidence>
<keyword evidence="1" id="KW-1133">Transmembrane helix</keyword>
<dbReference type="NCBIfam" id="TIGR01218">
    <property type="entry name" value="Gpos_tandem_5TM"/>
    <property type="match status" value="1"/>
</dbReference>
<organism evidence="3 4">
    <name type="scientific">Lacticaseibacillus zeae</name>
    <name type="common">Lactobacillus zeae</name>
    <dbReference type="NCBI Taxonomy" id="57037"/>
    <lineage>
        <taxon>Bacteria</taxon>
        <taxon>Bacillati</taxon>
        <taxon>Bacillota</taxon>
        <taxon>Bacilli</taxon>
        <taxon>Lactobacillales</taxon>
        <taxon>Lactobacillaceae</taxon>
        <taxon>Lacticaseibacillus</taxon>
    </lineage>
</organism>
<dbReference type="InterPro" id="IPR005915">
    <property type="entry name" value="Tandem_5TM"/>
</dbReference>
<comment type="caution">
    <text evidence="3">The sequence shown here is derived from an EMBL/GenBank/DDBJ whole genome shotgun (WGS) entry which is preliminary data.</text>
</comment>
<keyword evidence="1" id="KW-0472">Membrane</keyword>
<proteinExistence type="predicted"/>